<feature type="region of interest" description="Disordered" evidence="1">
    <location>
        <begin position="81"/>
        <end position="109"/>
    </location>
</feature>
<comment type="caution">
    <text evidence="2">The sequence shown here is derived from an EMBL/GenBank/DDBJ whole genome shotgun (WGS) entry which is preliminary data.</text>
</comment>
<evidence type="ECO:0000256" key="1">
    <source>
        <dbReference type="SAM" id="MobiDB-lite"/>
    </source>
</evidence>
<dbReference type="Proteomes" id="UP000604046">
    <property type="component" value="Unassembled WGS sequence"/>
</dbReference>
<evidence type="ECO:0000313" key="2">
    <source>
        <dbReference type="EMBL" id="CAE7275221.1"/>
    </source>
</evidence>
<sequence length="350" mass="38850">MPTWRQLQPASEQCWEGTVVCQNACIVREAASLDSEVLEELLPGTQVTVVQEEEASGRLRLRLSQPLDGWVTAKFVQRIDADNGYPKGPSNGSAAAKTNGHSNGAGADDADWKPLGEATFFPSATDTVTEKTPMGRPVDIFQGHKDLDISFGSPAWVYRDRVEMAMWIARRVSSFKDSLGDEVNATLRQSRLRVALEGASQSFYGEKLGVRDEFLPSPPFVSAVKSKKDMFDQELEDAYDQLYPQVSRNLLRKRQPASFNQWGGRRYVFTDTEHGSETSRSIVARVMKMRPGLYQQQPQCGGYDLRQRNTQTSPQCLRVQNICQRIDPVDDPASAGLTLQLGVKLAAGSE</sequence>
<proteinExistence type="predicted"/>
<evidence type="ECO:0000313" key="3">
    <source>
        <dbReference type="Proteomes" id="UP000604046"/>
    </source>
</evidence>
<dbReference type="EMBL" id="CAJNDS010001735">
    <property type="protein sequence ID" value="CAE7275221.1"/>
    <property type="molecule type" value="Genomic_DNA"/>
</dbReference>
<dbReference type="Gene3D" id="2.30.30.40">
    <property type="entry name" value="SH3 Domains"/>
    <property type="match status" value="1"/>
</dbReference>
<keyword evidence="3" id="KW-1185">Reference proteome</keyword>
<gene>
    <name evidence="2" type="primary">AURKA</name>
    <name evidence="2" type="ORF">SNAT2548_LOCUS14601</name>
</gene>
<dbReference type="AlphaFoldDB" id="A0A812MV25"/>
<dbReference type="OrthoDB" id="10612206at2759"/>
<name>A0A812MV25_9DINO</name>
<protein>
    <submittedName>
        <fullName evidence="2">AURKA protein</fullName>
    </submittedName>
</protein>
<organism evidence="2 3">
    <name type="scientific">Symbiodinium natans</name>
    <dbReference type="NCBI Taxonomy" id="878477"/>
    <lineage>
        <taxon>Eukaryota</taxon>
        <taxon>Sar</taxon>
        <taxon>Alveolata</taxon>
        <taxon>Dinophyceae</taxon>
        <taxon>Suessiales</taxon>
        <taxon>Symbiodiniaceae</taxon>
        <taxon>Symbiodinium</taxon>
    </lineage>
</organism>
<accession>A0A812MV25</accession>
<reference evidence="2" key="1">
    <citation type="submission" date="2021-02" db="EMBL/GenBank/DDBJ databases">
        <authorList>
            <person name="Dougan E. K."/>
            <person name="Rhodes N."/>
            <person name="Thang M."/>
            <person name="Chan C."/>
        </authorList>
    </citation>
    <scope>NUCLEOTIDE SEQUENCE</scope>
</reference>